<dbReference type="EMBL" id="CP007456">
    <property type="protein sequence ID" value="AIZ15415.1"/>
    <property type="molecule type" value="Genomic_DNA"/>
</dbReference>
<evidence type="ECO:0000256" key="1">
    <source>
        <dbReference type="SAM" id="Phobius"/>
    </source>
</evidence>
<sequence length="62" mass="6566">MIATVATCALIVSAIGFVIMLCSLNLIDRNRPSGDWLWILGMTLVEGGSITIITDIGIGLMT</sequence>
<feature type="transmembrane region" description="Helical" evidence="1">
    <location>
        <begin position="7"/>
        <end position="27"/>
    </location>
</feature>
<evidence type="ECO:0000313" key="3">
    <source>
        <dbReference type="Proteomes" id="UP000030625"/>
    </source>
</evidence>
<keyword evidence="1" id="KW-0812">Transmembrane</keyword>
<dbReference type="KEGG" id="bka:AH68_04820"/>
<name>A0A0A7I851_9BIFI</name>
<keyword evidence="1" id="KW-0472">Membrane</keyword>
<organism evidence="2 3">
    <name type="scientific">Bifidobacterium catenulatum PV20-2</name>
    <dbReference type="NCBI Taxonomy" id="1447716"/>
    <lineage>
        <taxon>Bacteria</taxon>
        <taxon>Bacillati</taxon>
        <taxon>Actinomycetota</taxon>
        <taxon>Actinomycetes</taxon>
        <taxon>Bifidobacteriales</taxon>
        <taxon>Bifidobacteriaceae</taxon>
        <taxon>Bifidobacterium</taxon>
    </lineage>
</organism>
<proteinExistence type="predicted"/>
<dbReference type="RefSeq" id="WP_039198097.1">
    <property type="nucleotide sequence ID" value="NZ_CP007456.1"/>
</dbReference>
<protein>
    <submittedName>
        <fullName evidence="2">Uncharacterized protein</fullName>
    </submittedName>
</protein>
<dbReference type="HOGENOM" id="CLU_2894981_0_0_11"/>
<dbReference type="Proteomes" id="UP000030625">
    <property type="component" value="Chromosome"/>
</dbReference>
<reference evidence="2 3" key="1">
    <citation type="journal article" date="2015" name="Genome Announc.">
        <title>Complete and Assembled Genome Sequence of Bifidobacterium kashiwanohense PV20-2, Isolated from the Feces of an Anemic Kenyan Infant.</title>
        <authorList>
            <person name="Vazquez-Gutierrez P."/>
            <person name="Lacroix C."/>
            <person name="Chassard C."/>
            <person name="Klumpp J."/>
            <person name="Jans C."/>
            <person name="Stevens M.J."/>
        </authorList>
    </citation>
    <scope>NUCLEOTIDE SEQUENCE [LARGE SCALE GENOMIC DNA]</scope>
    <source>
        <strain evidence="2 3">PV20-2</strain>
    </source>
</reference>
<accession>A0A0A7I851</accession>
<gene>
    <name evidence="2" type="ORF">AH68_04820</name>
</gene>
<dbReference type="AlphaFoldDB" id="A0A0A7I851"/>
<evidence type="ECO:0000313" key="2">
    <source>
        <dbReference type="EMBL" id="AIZ15415.1"/>
    </source>
</evidence>
<dbReference type="STRING" id="1447716.AH68_04820"/>
<feature type="transmembrane region" description="Helical" evidence="1">
    <location>
        <begin position="39"/>
        <end position="61"/>
    </location>
</feature>
<keyword evidence="1" id="KW-1133">Transmembrane helix</keyword>